<dbReference type="Proteomes" id="UP000567795">
    <property type="component" value="Unassembled WGS sequence"/>
</dbReference>
<dbReference type="SUPFAM" id="SSF55781">
    <property type="entry name" value="GAF domain-like"/>
    <property type="match status" value="1"/>
</dbReference>
<keyword evidence="1" id="KW-0378">Hydrolase</keyword>
<dbReference type="SUPFAM" id="SSF81606">
    <property type="entry name" value="PP2C-like"/>
    <property type="match status" value="1"/>
</dbReference>
<dbReference type="GO" id="GO:0016791">
    <property type="term" value="F:phosphatase activity"/>
    <property type="evidence" value="ECO:0007669"/>
    <property type="project" value="TreeGrafter"/>
</dbReference>
<evidence type="ECO:0000259" key="2">
    <source>
        <dbReference type="SMART" id="SM00331"/>
    </source>
</evidence>
<sequence>MIDQSLPLMEAGALLAAAERAAPESVVDVLADDLASRIGARRTLLLLLDHDGDVLVPVVHRSRPGPGPTLGAERTRAIPVPGTPYGEVLRAQRPLTRASAAGCRVLAPVTVRGECVGVLEVETPPDPGAEAVANVATCAHILAYLVLTAHRITDAYELDQRTKPLTLAAEIQRRLLPDSYGSATSRFTLAGLLEPADDNGGDTFDHSIVHGVLHLSMTDAMGHDLDAAMLATLTVGALRNSRRRGDDILAQAQAADEAIALYGRSRFVTGQLYRCRLDSGEVEVVNAGHPPPLLMRDGRVSELPLLADPPFGALAGIRYRPQRLGLRPGDRLVLATDGMLEREAAAADLPRLVAGTRELAPREAVRRWTREVSRACGGRPRDDATVLCLDWHGTPHTPTP</sequence>
<dbReference type="EMBL" id="JACBZD010000001">
    <property type="protein sequence ID" value="NYI04350.1"/>
    <property type="molecule type" value="Genomic_DNA"/>
</dbReference>
<dbReference type="SMART" id="SM00331">
    <property type="entry name" value="PP2C_SIG"/>
    <property type="match status" value="1"/>
</dbReference>
<dbReference type="InterPro" id="IPR001932">
    <property type="entry name" value="PPM-type_phosphatase-like_dom"/>
</dbReference>
<dbReference type="InterPro" id="IPR052016">
    <property type="entry name" value="Bact_Sigma-Reg"/>
</dbReference>
<name>A0A852ZSW4_9ACTN</name>
<protein>
    <submittedName>
        <fullName evidence="3">Serine/threonine protein phosphatase PrpC</fullName>
    </submittedName>
</protein>
<dbReference type="RefSeq" id="WP_246449628.1">
    <property type="nucleotide sequence ID" value="NZ_JACBZD010000001.1"/>
</dbReference>
<dbReference type="PANTHER" id="PTHR43156:SF2">
    <property type="entry name" value="STAGE II SPORULATION PROTEIN E"/>
    <property type="match status" value="1"/>
</dbReference>
<evidence type="ECO:0000313" key="3">
    <source>
        <dbReference type="EMBL" id="NYI04350.1"/>
    </source>
</evidence>
<dbReference type="PANTHER" id="PTHR43156">
    <property type="entry name" value="STAGE II SPORULATION PROTEIN E-RELATED"/>
    <property type="match status" value="1"/>
</dbReference>
<proteinExistence type="predicted"/>
<accession>A0A852ZSW4</accession>
<reference evidence="3 4" key="1">
    <citation type="submission" date="2020-07" db="EMBL/GenBank/DDBJ databases">
        <title>Sequencing the genomes of 1000 actinobacteria strains.</title>
        <authorList>
            <person name="Klenk H.-P."/>
        </authorList>
    </citation>
    <scope>NUCLEOTIDE SEQUENCE [LARGE SCALE GENOMIC DNA]</scope>
    <source>
        <strain evidence="3 4">DSM 42178</strain>
    </source>
</reference>
<evidence type="ECO:0000313" key="4">
    <source>
        <dbReference type="Proteomes" id="UP000567795"/>
    </source>
</evidence>
<dbReference type="InterPro" id="IPR029016">
    <property type="entry name" value="GAF-like_dom_sf"/>
</dbReference>
<dbReference type="Pfam" id="PF07228">
    <property type="entry name" value="SpoIIE"/>
    <property type="match status" value="1"/>
</dbReference>
<gene>
    <name evidence="3" type="ORF">FHU37_001293</name>
</gene>
<evidence type="ECO:0000256" key="1">
    <source>
        <dbReference type="ARBA" id="ARBA00022801"/>
    </source>
</evidence>
<organism evidence="3 4">
    <name type="scientific">Allostreptomyces psammosilenae</name>
    <dbReference type="NCBI Taxonomy" id="1892865"/>
    <lineage>
        <taxon>Bacteria</taxon>
        <taxon>Bacillati</taxon>
        <taxon>Actinomycetota</taxon>
        <taxon>Actinomycetes</taxon>
        <taxon>Kitasatosporales</taxon>
        <taxon>Streptomycetaceae</taxon>
        <taxon>Allostreptomyces</taxon>
    </lineage>
</organism>
<dbReference type="AlphaFoldDB" id="A0A852ZSW4"/>
<dbReference type="Gene3D" id="3.30.450.40">
    <property type="match status" value="1"/>
</dbReference>
<dbReference type="Gene3D" id="3.60.40.10">
    <property type="entry name" value="PPM-type phosphatase domain"/>
    <property type="match status" value="1"/>
</dbReference>
<feature type="domain" description="PPM-type phosphatase" evidence="2">
    <location>
        <begin position="184"/>
        <end position="391"/>
    </location>
</feature>
<dbReference type="InterPro" id="IPR036457">
    <property type="entry name" value="PPM-type-like_dom_sf"/>
</dbReference>
<keyword evidence="4" id="KW-1185">Reference proteome</keyword>
<comment type="caution">
    <text evidence="3">The sequence shown here is derived from an EMBL/GenBank/DDBJ whole genome shotgun (WGS) entry which is preliminary data.</text>
</comment>